<evidence type="ECO:0000313" key="2">
    <source>
        <dbReference type="EMBL" id="KMY98491.1"/>
    </source>
</evidence>
<dbReference type="KEGG" id="dsi:Dsimw501_GD27422"/>
<protein>
    <submittedName>
        <fullName evidence="2">Uncharacterized protein</fullName>
    </submittedName>
</protein>
<dbReference type="EMBL" id="CM002912">
    <property type="protein sequence ID" value="KMY98491.1"/>
    <property type="molecule type" value="Genomic_DNA"/>
</dbReference>
<keyword evidence="1" id="KW-1133">Transmembrane helix</keyword>
<sequence length="70" mass="8153">MFKELVLWMHHLAHDFCLARPMAPIPRHGCRVPVKNGFFANLIFFVAIVTPLYFCLLKDVIAMITKPKKR</sequence>
<dbReference type="OrthoDB" id="7814889at2759"/>
<keyword evidence="1" id="KW-0472">Membrane</keyword>
<dbReference type="Bgee" id="FBgn0268712">
    <property type="expression patterns" value="Expressed in male reproductive system and 3 other cell types or tissues"/>
</dbReference>
<accession>A0A0J9RRP1</accession>
<evidence type="ECO:0000256" key="1">
    <source>
        <dbReference type="SAM" id="Phobius"/>
    </source>
</evidence>
<gene>
    <name evidence="2" type="primary">Dsim\GD27422</name>
    <name evidence="2" type="ORF">Dsimw501_GD27422</name>
</gene>
<organism evidence="2">
    <name type="scientific">Drosophila simulans</name>
    <name type="common">Fruit fly</name>
    <dbReference type="NCBI Taxonomy" id="7240"/>
    <lineage>
        <taxon>Eukaryota</taxon>
        <taxon>Metazoa</taxon>
        <taxon>Ecdysozoa</taxon>
        <taxon>Arthropoda</taxon>
        <taxon>Hexapoda</taxon>
        <taxon>Insecta</taxon>
        <taxon>Pterygota</taxon>
        <taxon>Neoptera</taxon>
        <taxon>Endopterygota</taxon>
        <taxon>Diptera</taxon>
        <taxon>Brachycera</taxon>
        <taxon>Muscomorpha</taxon>
        <taxon>Ephydroidea</taxon>
        <taxon>Drosophilidae</taxon>
        <taxon>Drosophila</taxon>
        <taxon>Sophophora</taxon>
    </lineage>
</organism>
<name>A0A0J9RRP1_DROSI</name>
<reference evidence="2" key="3">
    <citation type="submission" date="2015-04" db="EMBL/GenBank/DDBJ databases">
        <authorList>
            <consortium name="FlyBase"/>
        </authorList>
    </citation>
    <scope>NUCLEOTIDE SEQUENCE</scope>
    <source>
        <strain evidence="2">W501</strain>
    </source>
</reference>
<feature type="transmembrane region" description="Helical" evidence="1">
    <location>
        <begin position="38"/>
        <end position="61"/>
    </location>
</feature>
<reference evidence="2" key="1">
    <citation type="journal article" date="2013" name="Genome Res.">
        <title>A second-generation assembly of the Drosophila simulans genome provides new insights into patterns of lineage-specific divergence.</title>
        <authorList>
            <person name="Hu T.T."/>
            <person name="Eisen M.B."/>
            <person name="Thornton K.R."/>
            <person name="Andolfatto P."/>
        </authorList>
    </citation>
    <scope>NUCLEOTIDE SEQUENCE [LARGE SCALE GENOMIC DNA]</scope>
    <source>
        <strain evidence="2">W501</strain>
    </source>
</reference>
<dbReference type="AlphaFoldDB" id="A0A0J9RRP1"/>
<dbReference type="Proteomes" id="UP000035880">
    <property type="component" value="Chromosome 3L"/>
</dbReference>
<proteinExistence type="predicted"/>
<keyword evidence="1" id="KW-0812">Transmembrane</keyword>
<reference evidence="2" key="2">
    <citation type="submission" date="2014-06" db="EMBL/GenBank/DDBJ databases">
        <authorList>
            <person name="Hu T."/>
            <person name="Eisen M.B."/>
            <person name="Thornton K.R."/>
            <person name="Andolfatto P."/>
        </authorList>
    </citation>
    <scope>NUCLEOTIDE SEQUENCE</scope>
    <source>
        <strain evidence="2">W501</strain>
    </source>
</reference>